<feature type="transmembrane region" description="Helical" evidence="13">
    <location>
        <begin position="436"/>
        <end position="456"/>
    </location>
</feature>
<name>A0A2R5GVY6_9STRA</name>
<organism evidence="14 15">
    <name type="scientific">Hondaea fermentalgiana</name>
    <dbReference type="NCBI Taxonomy" id="2315210"/>
    <lineage>
        <taxon>Eukaryota</taxon>
        <taxon>Sar</taxon>
        <taxon>Stramenopiles</taxon>
        <taxon>Bigyra</taxon>
        <taxon>Labyrinthulomycetes</taxon>
        <taxon>Thraustochytrida</taxon>
        <taxon>Thraustochytriidae</taxon>
        <taxon>Hondaea</taxon>
    </lineage>
</organism>
<feature type="transmembrane region" description="Helical" evidence="13">
    <location>
        <begin position="48"/>
        <end position="76"/>
    </location>
</feature>
<evidence type="ECO:0000313" key="14">
    <source>
        <dbReference type="EMBL" id="GBG33928.1"/>
    </source>
</evidence>
<dbReference type="InParanoid" id="A0A2R5GVY6"/>
<dbReference type="InterPro" id="IPR006990">
    <property type="entry name" value="Tweety"/>
</dbReference>
<dbReference type="PANTHER" id="PTHR12424:SF8">
    <property type="entry name" value="PROTEIN TWEETY"/>
    <property type="match status" value="1"/>
</dbReference>
<evidence type="ECO:0000256" key="3">
    <source>
        <dbReference type="ARBA" id="ARBA00022448"/>
    </source>
</evidence>
<evidence type="ECO:0000256" key="2">
    <source>
        <dbReference type="ARBA" id="ARBA00009849"/>
    </source>
</evidence>
<dbReference type="GO" id="GO:0005886">
    <property type="term" value="C:plasma membrane"/>
    <property type="evidence" value="ECO:0007669"/>
    <property type="project" value="UniProtKB-SubCell"/>
</dbReference>
<evidence type="ECO:0000256" key="9">
    <source>
        <dbReference type="ARBA" id="ARBA00023173"/>
    </source>
</evidence>
<evidence type="ECO:0000256" key="5">
    <source>
        <dbReference type="ARBA" id="ARBA00022692"/>
    </source>
</evidence>
<sequence>MGDYTAPTYVAPSVLEMLHNSPRVRGSSEFNFPTAGFALSQDDPTVEYVIGISAGPIAAFIVFIIWVFALCCIGCCREKCCNRGRSNKVGAIFFVGFMVLSCFGWFYSLGANTQALNGLDTVLGTGKSLQDFVDETDTTLAAAADTATGVLDTIEVAAVTCQNLTETANITFPETDWDDFADSIDDSLDGVTGEMDEVVQQFNDVVETIDPYLEKVRVGYKVTVALIIVISAVFTIATLYRLYTNAPGSGTRPAKALAGCSGTFFIVLSVIMLLLLWIVIVVLAIISTAGADFCVPSPTSNLNRLLSDMLLQDDPGADLCSTDPYSYLCYYQTCEGTNPLTEAVGDTSNITDVFEASIDELLTTLNETINNATEYGYPVENGTECIAAVEDIQTSIGEIPGAIDSVVDVADCSNINPMYVDLLAEGTCNGVTAGFAIMWVTLTLGSVSLMAAIIVYRCFEFDRFENGEYVMAEAVAVGNADGPPPKDVSA</sequence>
<comment type="subcellular location">
    <subcellularLocation>
        <location evidence="1">Cell membrane</location>
        <topology evidence="1">Multi-pass membrane protein</topology>
    </subcellularLocation>
</comment>
<proteinExistence type="inferred from homology"/>
<keyword evidence="6 13" id="KW-1133">Transmembrane helix</keyword>
<keyword evidence="10" id="KW-0325">Glycoprotein</keyword>
<keyword evidence="4" id="KW-1003">Cell membrane</keyword>
<dbReference type="EMBL" id="BEYU01000174">
    <property type="protein sequence ID" value="GBG33928.1"/>
    <property type="molecule type" value="Genomic_DNA"/>
</dbReference>
<evidence type="ECO:0000256" key="11">
    <source>
        <dbReference type="ARBA" id="ARBA00023214"/>
    </source>
</evidence>
<keyword evidence="5 13" id="KW-0812">Transmembrane</keyword>
<keyword evidence="3" id="KW-0813">Transport</keyword>
<accession>A0A2R5GVY6</accession>
<feature type="transmembrane region" description="Helical" evidence="13">
    <location>
        <begin position="222"/>
        <end position="243"/>
    </location>
</feature>
<dbReference type="GO" id="GO:0034707">
    <property type="term" value="C:chloride channel complex"/>
    <property type="evidence" value="ECO:0007669"/>
    <property type="project" value="UniProtKB-KW"/>
</dbReference>
<dbReference type="GO" id="GO:0005229">
    <property type="term" value="F:intracellularly calcium-gated chloride channel activity"/>
    <property type="evidence" value="ECO:0007669"/>
    <property type="project" value="TreeGrafter"/>
</dbReference>
<keyword evidence="11" id="KW-0868">Chloride</keyword>
<keyword evidence="9" id="KW-0869">Chloride channel</keyword>
<comment type="caution">
    <text evidence="14">The sequence shown here is derived from an EMBL/GenBank/DDBJ whole genome shotgun (WGS) entry which is preliminary data.</text>
</comment>
<dbReference type="PANTHER" id="PTHR12424">
    <property type="entry name" value="TWEETY-RELATED"/>
    <property type="match status" value="1"/>
</dbReference>
<evidence type="ECO:0000256" key="1">
    <source>
        <dbReference type="ARBA" id="ARBA00004651"/>
    </source>
</evidence>
<evidence type="ECO:0000256" key="6">
    <source>
        <dbReference type="ARBA" id="ARBA00022989"/>
    </source>
</evidence>
<reference evidence="14 15" key="1">
    <citation type="submission" date="2017-12" db="EMBL/GenBank/DDBJ databases">
        <title>Sequencing, de novo assembly and annotation of complete genome of a new Thraustochytrid species, strain FCC1311.</title>
        <authorList>
            <person name="Sedici K."/>
            <person name="Godart F."/>
            <person name="Aiese Cigliano R."/>
            <person name="Sanseverino W."/>
            <person name="Barakat M."/>
            <person name="Ortet P."/>
            <person name="Marechal E."/>
            <person name="Cagnac O."/>
            <person name="Amato A."/>
        </authorList>
    </citation>
    <scope>NUCLEOTIDE SEQUENCE [LARGE SCALE GENOMIC DNA]</scope>
</reference>
<dbReference type="Proteomes" id="UP000241890">
    <property type="component" value="Unassembled WGS sequence"/>
</dbReference>
<feature type="transmembrane region" description="Helical" evidence="13">
    <location>
        <begin position="264"/>
        <end position="286"/>
    </location>
</feature>
<dbReference type="GO" id="GO:0072320">
    <property type="term" value="F:volume-sensitive chloride channel activity"/>
    <property type="evidence" value="ECO:0007669"/>
    <property type="project" value="TreeGrafter"/>
</dbReference>
<keyword evidence="8 13" id="KW-0472">Membrane</keyword>
<evidence type="ECO:0000256" key="7">
    <source>
        <dbReference type="ARBA" id="ARBA00023065"/>
    </source>
</evidence>
<comment type="similarity">
    <text evidence="2">Belongs to the tweety family.</text>
</comment>
<evidence type="ECO:0000313" key="15">
    <source>
        <dbReference type="Proteomes" id="UP000241890"/>
    </source>
</evidence>
<protein>
    <submittedName>
        <fullName evidence="14">Uncharacterized protein</fullName>
    </submittedName>
</protein>
<evidence type="ECO:0000256" key="10">
    <source>
        <dbReference type="ARBA" id="ARBA00023180"/>
    </source>
</evidence>
<evidence type="ECO:0000256" key="4">
    <source>
        <dbReference type="ARBA" id="ARBA00022475"/>
    </source>
</evidence>
<evidence type="ECO:0000256" key="12">
    <source>
        <dbReference type="ARBA" id="ARBA00023303"/>
    </source>
</evidence>
<evidence type="ECO:0000256" key="13">
    <source>
        <dbReference type="SAM" id="Phobius"/>
    </source>
</evidence>
<evidence type="ECO:0000256" key="8">
    <source>
        <dbReference type="ARBA" id="ARBA00023136"/>
    </source>
</evidence>
<keyword evidence="12" id="KW-0407">Ion channel</keyword>
<gene>
    <name evidence="14" type="ORF">FCC1311_101512</name>
</gene>
<keyword evidence="7" id="KW-0406">Ion transport</keyword>
<dbReference type="AlphaFoldDB" id="A0A2R5GVY6"/>
<keyword evidence="15" id="KW-1185">Reference proteome</keyword>
<feature type="transmembrane region" description="Helical" evidence="13">
    <location>
        <begin position="88"/>
        <end position="107"/>
    </location>
</feature>